<evidence type="ECO:0000256" key="1">
    <source>
        <dbReference type="ARBA" id="ARBA00007992"/>
    </source>
</evidence>
<evidence type="ECO:0000256" key="5">
    <source>
        <dbReference type="ARBA" id="ARBA00023033"/>
    </source>
</evidence>
<dbReference type="Gene3D" id="3.50.50.60">
    <property type="entry name" value="FAD/NAD(P)-binding domain"/>
    <property type="match status" value="1"/>
</dbReference>
<dbReference type="GO" id="GO:0071949">
    <property type="term" value="F:FAD binding"/>
    <property type="evidence" value="ECO:0007669"/>
    <property type="project" value="InterPro"/>
</dbReference>
<keyword evidence="3" id="KW-0274">FAD</keyword>
<organism evidence="8 9">
    <name type="scientific">Dactylonectria estremocensis</name>
    <dbReference type="NCBI Taxonomy" id="1079267"/>
    <lineage>
        <taxon>Eukaryota</taxon>
        <taxon>Fungi</taxon>
        <taxon>Dikarya</taxon>
        <taxon>Ascomycota</taxon>
        <taxon>Pezizomycotina</taxon>
        <taxon>Sordariomycetes</taxon>
        <taxon>Hypocreomycetidae</taxon>
        <taxon>Hypocreales</taxon>
        <taxon>Nectriaceae</taxon>
        <taxon>Dactylonectria</taxon>
    </lineage>
</organism>
<evidence type="ECO:0000313" key="9">
    <source>
        <dbReference type="Proteomes" id="UP000717696"/>
    </source>
</evidence>
<dbReference type="InterPro" id="IPR002938">
    <property type="entry name" value="FAD-bd"/>
</dbReference>
<dbReference type="FunFam" id="3.50.50.60:FF:000115">
    <property type="entry name" value="Salicylate hydroxylase, putative"/>
    <property type="match status" value="1"/>
</dbReference>
<accession>A0A9P9E2E0</accession>
<dbReference type="InterPro" id="IPR050493">
    <property type="entry name" value="FAD-dep_Monooxygenase_BioMet"/>
</dbReference>
<keyword evidence="2" id="KW-0285">Flavoprotein</keyword>
<comment type="caution">
    <text evidence="8">The sequence shown here is derived from an EMBL/GenBank/DDBJ whole genome shotgun (WGS) entry which is preliminary data.</text>
</comment>
<proteinExistence type="inferred from homology"/>
<keyword evidence="6" id="KW-1133">Transmembrane helix</keyword>
<dbReference type="AlphaFoldDB" id="A0A9P9E2E0"/>
<reference evidence="8" key="1">
    <citation type="journal article" date="2021" name="Nat. Commun.">
        <title>Genetic determinants of endophytism in the Arabidopsis root mycobiome.</title>
        <authorList>
            <person name="Mesny F."/>
            <person name="Miyauchi S."/>
            <person name="Thiergart T."/>
            <person name="Pickel B."/>
            <person name="Atanasova L."/>
            <person name="Karlsson M."/>
            <person name="Huettel B."/>
            <person name="Barry K.W."/>
            <person name="Haridas S."/>
            <person name="Chen C."/>
            <person name="Bauer D."/>
            <person name="Andreopoulos W."/>
            <person name="Pangilinan J."/>
            <person name="LaButti K."/>
            <person name="Riley R."/>
            <person name="Lipzen A."/>
            <person name="Clum A."/>
            <person name="Drula E."/>
            <person name="Henrissat B."/>
            <person name="Kohler A."/>
            <person name="Grigoriev I.V."/>
            <person name="Martin F.M."/>
            <person name="Hacquard S."/>
        </authorList>
    </citation>
    <scope>NUCLEOTIDE SEQUENCE</scope>
    <source>
        <strain evidence="8">MPI-CAGE-AT-0021</strain>
    </source>
</reference>
<evidence type="ECO:0000313" key="8">
    <source>
        <dbReference type="EMBL" id="KAH7129487.1"/>
    </source>
</evidence>
<evidence type="ECO:0000256" key="4">
    <source>
        <dbReference type="ARBA" id="ARBA00023002"/>
    </source>
</evidence>
<feature type="domain" description="FAD-binding" evidence="7">
    <location>
        <begin position="21"/>
        <end position="188"/>
    </location>
</feature>
<dbReference type="Pfam" id="PF01494">
    <property type="entry name" value="FAD_binding_3"/>
    <property type="match status" value="1"/>
</dbReference>
<keyword evidence="4" id="KW-0560">Oxidoreductase</keyword>
<dbReference type="GO" id="GO:0004497">
    <property type="term" value="F:monooxygenase activity"/>
    <property type="evidence" value="ECO:0007669"/>
    <property type="project" value="UniProtKB-KW"/>
</dbReference>
<dbReference type="SUPFAM" id="SSF51905">
    <property type="entry name" value="FAD/NAD(P)-binding domain"/>
    <property type="match status" value="1"/>
</dbReference>
<evidence type="ECO:0000256" key="6">
    <source>
        <dbReference type="SAM" id="Phobius"/>
    </source>
</evidence>
<evidence type="ECO:0000259" key="7">
    <source>
        <dbReference type="Pfam" id="PF01494"/>
    </source>
</evidence>
<protein>
    <recommendedName>
        <fullName evidence="7">FAD-binding domain-containing protein</fullName>
    </recommendedName>
</protein>
<dbReference type="PANTHER" id="PTHR13789">
    <property type="entry name" value="MONOOXYGENASE"/>
    <property type="match status" value="1"/>
</dbReference>
<evidence type="ECO:0000256" key="3">
    <source>
        <dbReference type="ARBA" id="ARBA00022827"/>
    </source>
</evidence>
<gene>
    <name evidence="8" type="ORF">B0J13DRAFT_138866</name>
</gene>
<dbReference type="PANTHER" id="PTHR13789:SF242">
    <property type="entry name" value="FAD-BINDING DOMAIN-CONTAINING PROTEIN"/>
    <property type="match status" value="1"/>
</dbReference>
<comment type="similarity">
    <text evidence="1">Belongs to the paxM FAD-dependent monooxygenase family.</text>
</comment>
<keyword evidence="6" id="KW-0812">Transmembrane</keyword>
<keyword evidence="9" id="KW-1185">Reference proteome</keyword>
<dbReference type="EMBL" id="JAGMUU010000021">
    <property type="protein sequence ID" value="KAH7129487.1"/>
    <property type="molecule type" value="Genomic_DNA"/>
</dbReference>
<dbReference type="OrthoDB" id="16820at2759"/>
<keyword evidence="6" id="KW-0472">Membrane</keyword>
<dbReference type="Proteomes" id="UP000717696">
    <property type="component" value="Unassembled WGS sequence"/>
</dbReference>
<dbReference type="InterPro" id="IPR036188">
    <property type="entry name" value="FAD/NAD-bd_sf"/>
</dbReference>
<sequence length="473" mass="52062">MAATANFTVQQKMQRDASSKLDVIIVGAGLGGLGAAISILLAGHDVTVLESAPSIGEVGAGIQVLPNAARVLFSWGMKDSLEKFATKPQKCNFIGWKGNFLSDMDYHGYAAAAGGYPFWDFHRANLHKCLLDRAAELGAKLITNAKVDTYTVSADGASTTVFLADGRSMVTDLLVGADGINSKLREEFLGKSDPPELTGDLAYRLLLNTSEMLKDPELRPFIEDPQVNYWVGPDKHCVNYVLKGGELFNMVLLVPDDIPLDVGNTLMGNIDEMRAHFDGWDPRIGKMLAMCDSVLKWRLCIRPGLEPTWSHPLGSFTLLGDAVHATLPYLASGAGMALEDGGVLGLCLARLTDKSPASKQKALDVYEACRRERTENVVRRGTYNQWIYHLADGPEQIDRDEKFRLYGKKDEQWLSEEAPVLPESQETGEDPFPWRYHGVGRWLLTYDMGRDIDAKWGKTTRPAEDLAPARASL</sequence>
<name>A0A9P9E2E0_9HYPO</name>
<keyword evidence="5" id="KW-0503">Monooxygenase</keyword>
<dbReference type="SUPFAM" id="SSF54373">
    <property type="entry name" value="FAD-linked reductases, C-terminal domain"/>
    <property type="match status" value="1"/>
</dbReference>
<feature type="transmembrane region" description="Helical" evidence="6">
    <location>
        <begin position="21"/>
        <end position="43"/>
    </location>
</feature>
<evidence type="ECO:0000256" key="2">
    <source>
        <dbReference type="ARBA" id="ARBA00022630"/>
    </source>
</evidence>
<dbReference type="PRINTS" id="PR00420">
    <property type="entry name" value="RNGMNOXGNASE"/>
</dbReference>